<reference evidence="1" key="1">
    <citation type="journal article" date="2014" name="Front. Microbiol.">
        <title>High frequency of phylogenetically diverse reductive dehalogenase-homologous genes in deep subseafloor sedimentary metagenomes.</title>
        <authorList>
            <person name="Kawai M."/>
            <person name="Futagami T."/>
            <person name="Toyoda A."/>
            <person name="Takaki Y."/>
            <person name="Nishi S."/>
            <person name="Hori S."/>
            <person name="Arai W."/>
            <person name="Tsubouchi T."/>
            <person name="Morono Y."/>
            <person name="Uchiyama I."/>
            <person name="Ito T."/>
            <person name="Fujiyama A."/>
            <person name="Inagaki F."/>
            <person name="Takami H."/>
        </authorList>
    </citation>
    <scope>NUCLEOTIDE SEQUENCE</scope>
    <source>
        <strain evidence="1">Expedition CK06-06</strain>
    </source>
</reference>
<evidence type="ECO:0000313" key="1">
    <source>
        <dbReference type="EMBL" id="GAJ24230.1"/>
    </source>
</evidence>
<organism evidence="1">
    <name type="scientific">marine sediment metagenome</name>
    <dbReference type="NCBI Taxonomy" id="412755"/>
    <lineage>
        <taxon>unclassified sequences</taxon>
        <taxon>metagenomes</taxon>
        <taxon>ecological metagenomes</taxon>
    </lineage>
</organism>
<name>X1W2S8_9ZZZZ</name>
<proteinExistence type="predicted"/>
<dbReference type="EMBL" id="BARW01037363">
    <property type="protein sequence ID" value="GAJ24230.1"/>
    <property type="molecule type" value="Genomic_DNA"/>
</dbReference>
<dbReference type="AlphaFoldDB" id="X1W2S8"/>
<comment type="caution">
    <text evidence="1">The sequence shown here is derived from an EMBL/GenBank/DDBJ whole genome shotgun (WGS) entry which is preliminary data.</text>
</comment>
<protein>
    <recommendedName>
        <fullName evidence="2">NusB/RsmB/TIM44 domain-containing protein</fullName>
    </recommendedName>
</protein>
<evidence type="ECO:0008006" key="2">
    <source>
        <dbReference type="Google" id="ProtNLM"/>
    </source>
</evidence>
<feature type="non-terminal residue" evidence="1">
    <location>
        <position position="96"/>
    </location>
</feature>
<gene>
    <name evidence="1" type="ORF">S12H4_57707</name>
</gene>
<accession>X1W2S8</accession>
<sequence>MLIDKSFIRILKKPLDKLLDRELVRRKQRRRVNALVEAIEAFNWRAFSEKVLSFCQKALDEWELDPVHRSILVLLKGRMQYYQNDYDVALNTLLCL</sequence>